<dbReference type="InterPro" id="IPR017871">
    <property type="entry name" value="ABC_transporter-like_CS"/>
</dbReference>
<evidence type="ECO:0000256" key="5">
    <source>
        <dbReference type="ARBA" id="ARBA00022741"/>
    </source>
</evidence>
<dbReference type="InterPro" id="IPR051535">
    <property type="entry name" value="Siderophore_ABC-ATPase"/>
</dbReference>
<dbReference type="Pfam" id="PF00005">
    <property type="entry name" value="ABC_tran"/>
    <property type="match status" value="1"/>
</dbReference>
<dbReference type="PANTHER" id="PTHR42771:SF2">
    <property type="entry name" value="IRON(3+)-HYDROXAMATE IMPORT ATP-BINDING PROTEIN FHUC"/>
    <property type="match status" value="1"/>
</dbReference>
<evidence type="ECO:0000256" key="2">
    <source>
        <dbReference type="ARBA" id="ARBA00022448"/>
    </source>
</evidence>
<dbReference type="InterPro" id="IPR003439">
    <property type="entry name" value="ABC_transporter-like_ATP-bd"/>
</dbReference>
<keyword evidence="7" id="KW-0408">Iron</keyword>
<sequence>MRPTSLDRDAGAGAQLERGRGLTVEGARLAYERRVVATDLDLELPEDAFTVIVGPNACGKSTLLKALARVIAPGEGRILLDGHDLHRLRTKEVARRIGLLPQGAVTPEGIRVDDLVGRGRHPHHSPLRQWSRADDTAVTSAMASTGVSDLATRFVDELSGGQRQRVWIAMLLAQETPILLLDEPTTYLDIAHQYDVLDLLRDQHETGRAVIAVLHDLNQAARYATHLVVMKVGRVVATGAPADVLTADLVEEVFGLPCLIAADPVTGTPTVVPLDRRGRS</sequence>
<dbReference type="EMBL" id="QNTT01000028">
    <property type="protein sequence ID" value="RBA33964.1"/>
    <property type="molecule type" value="Genomic_DNA"/>
</dbReference>
<dbReference type="Proteomes" id="UP000252187">
    <property type="component" value="Unassembled WGS sequence"/>
</dbReference>
<protein>
    <submittedName>
        <fullName evidence="11">Fe(3+)-dicitrate ABC transporter ATP-binding protein</fullName>
    </submittedName>
</protein>
<keyword evidence="8" id="KW-0406">Ion transport</keyword>
<dbReference type="Gene3D" id="3.40.50.300">
    <property type="entry name" value="P-loop containing nucleotide triphosphate hydrolases"/>
    <property type="match status" value="1"/>
</dbReference>
<keyword evidence="9" id="KW-0472">Membrane</keyword>
<comment type="caution">
    <text evidence="11">The sequence shown here is derived from an EMBL/GenBank/DDBJ whole genome shotgun (WGS) entry which is preliminary data.</text>
</comment>
<evidence type="ECO:0000256" key="9">
    <source>
        <dbReference type="ARBA" id="ARBA00023136"/>
    </source>
</evidence>
<dbReference type="GO" id="GO:0016887">
    <property type="term" value="F:ATP hydrolysis activity"/>
    <property type="evidence" value="ECO:0007669"/>
    <property type="project" value="InterPro"/>
</dbReference>
<evidence type="ECO:0000256" key="1">
    <source>
        <dbReference type="ARBA" id="ARBA00004202"/>
    </source>
</evidence>
<name>A0A365P962_9ACTN</name>
<dbReference type="CDD" id="cd03214">
    <property type="entry name" value="ABC_Iron-Siderophores_B12_Hemin"/>
    <property type="match status" value="1"/>
</dbReference>
<reference evidence="11 12" key="1">
    <citation type="submission" date="2018-06" db="EMBL/GenBank/DDBJ databases">
        <title>Whole genome sequencing of four bacterial strains from South Shetland trench revealing bio-synthetic gene clusters.</title>
        <authorList>
            <person name="Abdel-Mageed W.M."/>
            <person name="Lehri B."/>
            <person name="Jarmusch S.A."/>
            <person name="Miranda K."/>
            <person name="Goodfellow M."/>
            <person name="Jaspars M."/>
            <person name="Karlyshev A.V."/>
        </authorList>
    </citation>
    <scope>NUCLEOTIDE SEQUENCE [LARGE SCALE GENOMIC DNA]</scope>
    <source>
        <strain evidence="11 12">SST1</strain>
    </source>
</reference>
<evidence type="ECO:0000256" key="6">
    <source>
        <dbReference type="ARBA" id="ARBA00022840"/>
    </source>
</evidence>
<dbReference type="AlphaFoldDB" id="A0A365P962"/>
<keyword evidence="4" id="KW-0410">Iron transport</keyword>
<gene>
    <name evidence="11" type="primary">fecE</name>
    <name evidence="11" type="ORF">DQ226_11235</name>
</gene>
<keyword evidence="6 11" id="KW-0067">ATP-binding</keyword>
<evidence type="ECO:0000313" key="11">
    <source>
        <dbReference type="EMBL" id="RBA33964.1"/>
    </source>
</evidence>
<keyword evidence="2" id="KW-0813">Transport</keyword>
<dbReference type="PROSITE" id="PS00211">
    <property type="entry name" value="ABC_TRANSPORTER_1"/>
    <property type="match status" value="1"/>
</dbReference>
<keyword evidence="5" id="KW-0547">Nucleotide-binding</keyword>
<dbReference type="SMART" id="SM00382">
    <property type="entry name" value="AAA"/>
    <property type="match status" value="1"/>
</dbReference>
<feature type="domain" description="ABC transporter" evidence="10">
    <location>
        <begin position="22"/>
        <end position="257"/>
    </location>
</feature>
<accession>A0A365P962</accession>
<evidence type="ECO:0000256" key="4">
    <source>
        <dbReference type="ARBA" id="ARBA00022496"/>
    </source>
</evidence>
<dbReference type="GO" id="GO:0005886">
    <property type="term" value="C:plasma membrane"/>
    <property type="evidence" value="ECO:0007669"/>
    <property type="project" value="UniProtKB-SubCell"/>
</dbReference>
<organism evidence="11 12">
    <name type="scientific">Dietzia maris</name>
    <dbReference type="NCBI Taxonomy" id="37915"/>
    <lineage>
        <taxon>Bacteria</taxon>
        <taxon>Bacillati</taxon>
        <taxon>Actinomycetota</taxon>
        <taxon>Actinomycetes</taxon>
        <taxon>Mycobacteriales</taxon>
        <taxon>Dietziaceae</taxon>
        <taxon>Dietzia</taxon>
    </lineage>
</organism>
<evidence type="ECO:0000259" key="10">
    <source>
        <dbReference type="PROSITE" id="PS50893"/>
    </source>
</evidence>
<dbReference type="FunFam" id="3.40.50.300:FF:000134">
    <property type="entry name" value="Iron-enterobactin ABC transporter ATP-binding protein"/>
    <property type="match status" value="1"/>
</dbReference>
<dbReference type="GO" id="GO:0006826">
    <property type="term" value="P:iron ion transport"/>
    <property type="evidence" value="ECO:0007669"/>
    <property type="project" value="UniProtKB-KW"/>
</dbReference>
<dbReference type="InterPro" id="IPR003593">
    <property type="entry name" value="AAA+_ATPase"/>
</dbReference>
<keyword evidence="3" id="KW-1003">Cell membrane</keyword>
<dbReference type="PANTHER" id="PTHR42771">
    <property type="entry name" value="IRON(3+)-HYDROXAMATE IMPORT ATP-BINDING PROTEIN FHUC"/>
    <property type="match status" value="1"/>
</dbReference>
<evidence type="ECO:0000313" key="12">
    <source>
        <dbReference type="Proteomes" id="UP000252187"/>
    </source>
</evidence>
<evidence type="ECO:0000256" key="3">
    <source>
        <dbReference type="ARBA" id="ARBA00022475"/>
    </source>
</evidence>
<evidence type="ECO:0000256" key="7">
    <source>
        <dbReference type="ARBA" id="ARBA00023004"/>
    </source>
</evidence>
<dbReference type="SUPFAM" id="SSF52540">
    <property type="entry name" value="P-loop containing nucleoside triphosphate hydrolases"/>
    <property type="match status" value="1"/>
</dbReference>
<comment type="subcellular location">
    <subcellularLocation>
        <location evidence="1">Cell membrane</location>
        <topology evidence="1">Peripheral membrane protein</topology>
    </subcellularLocation>
</comment>
<evidence type="ECO:0000256" key="8">
    <source>
        <dbReference type="ARBA" id="ARBA00023065"/>
    </source>
</evidence>
<dbReference type="InterPro" id="IPR027417">
    <property type="entry name" value="P-loop_NTPase"/>
</dbReference>
<dbReference type="GO" id="GO:0005524">
    <property type="term" value="F:ATP binding"/>
    <property type="evidence" value="ECO:0007669"/>
    <property type="project" value="UniProtKB-KW"/>
</dbReference>
<proteinExistence type="predicted"/>
<dbReference type="PROSITE" id="PS50893">
    <property type="entry name" value="ABC_TRANSPORTER_2"/>
    <property type="match status" value="1"/>
</dbReference>